<dbReference type="Proteomes" id="UP000315400">
    <property type="component" value="Unassembled WGS sequence"/>
</dbReference>
<dbReference type="EMBL" id="VIFK01000230">
    <property type="protein sequence ID" value="TQE98304.1"/>
    <property type="molecule type" value="Genomic_DNA"/>
</dbReference>
<evidence type="ECO:0000313" key="7">
    <source>
        <dbReference type="Proteomes" id="UP000315400"/>
    </source>
</evidence>
<evidence type="ECO:0000256" key="4">
    <source>
        <dbReference type="ARBA" id="ARBA00023136"/>
    </source>
</evidence>
<dbReference type="GO" id="GO:0016020">
    <property type="term" value="C:membrane"/>
    <property type="evidence" value="ECO:0007669"/>
    <property type="project" value="UniProtKB-SubCell"/>
</dbReference>
<name>A0A540VNG0_9GAMM</name>
<evidence type="ECO:0000256" key="5">
    <source>
        <dbReference type="SAM" id="Phobius"/>
    </source>
</evidence>
<dbReference type="PANTHER" id="PTHR36974:SF1">
    <property type="entry name" value="DOXX FAMILY MEMBRANE PROTEIN"/>
    <property type="match status" value="1"/>
</dbReference>
<dbReference type="PANTHER" id="PTHR36974">
    <property type="entry name" value="MEMBRANE PROTEIN-RELATED"/>
    <property type="match status" value="1"/>
</dbReference>
<evidence type="ECO:0000256" key="3">
    <source>
        <dbReference type="ARBA" id="ARBA00022989"/>
    </source>
</evidence>
<feature type="transmembrane region" description="Helical" evidence="5">
    <location>
        <begin position="98"/>
        <end position="116"/>
    </location>
</feature>
<organism evidence="6 7">
    <name type="scientific">Spiribacter salinus</name>
    <dbReference type="NCBI Taxonomy" id="1335746"/>
    <lineage>
        <taxon>Bacteria</taxon>
        <taxon>Pseudomonadati</taxon>
        <taxon>Pseudomonadota</taxon>
        <taxon>Gammaproteobacteria</taxon>
        <taxon>Chromatiales</taxon>
        <taxon>Ectothiorhodospiraceae</taxon>
        <taxon>Spiribacter</taxon>
    </lineage>
</organism>
<dbReference type="Pfam" id="PF13564">
    <property type="entry name" value="DoxX_2"/>
    <property type="match status" value="1"/>
</dbReference>
<feature type="transmembrane region" description="Helical" evidence="5">
    <location>
        <begin position="64"/>
        <end position="86"/>
    </location>
</feature>
<reference evidence="6 7" key="1">
    <citation type="submission" date="2019-06" db="EMBL/GenBank/DDBJ databases">
        <title>Metagenome assembled Genome of Spiribacter salinus SL48-SHIP from the microbial mat of Salt Lake 48 (Novosibirsk region, Russia).</title>
        <authorList>
            <person name="Shipova A."/>
            <person name="Rozanov A.S."/>
            <person name="Bryanskaya A.V."/>
            <person name="Peltek S.E."/>
        </authorList>
    </citation>
    <scope>NUCLEOTIDE SEQUENCE [LARGE SCALE GENOMIC DNA]</scope>
    <source>
        <strain evidence="6">SL48-SHIP-2</strain>
    </source>
</reference>
<evidence type="ECO:0000313" key="6">
    <source>
        <dbReference type="EMBL" id="TQE98304.1"/>
    </source>
</evidence>
<comment type="caution">
    <text evidence="6">The sequence shown here is derived from an EMBL/GenBank/DDBJ whole genome shotgun (WGS) entry which is preliminary data.</text>
</comment>
<keyword evidence="2 5" id="KW-0812">Transmembrane</keyword>
<sequence>MRIVSIYLLAGLFVVAGIAHLVRPQLFVRIMPPYLPAPLLLVYVSGAFEVLGGLGLLLPATRVVAGWGLMALLLAVFPANVHMALHPEAFPRIPAWSLYARLPLQFVLMGWVYWAACV</sequence>
<feature type="transmembrane region" description="Helical" evidence="5">
    <location>
        <begin position="34"/>
        <end position="58"/>
    </location>
</feature>
<feature type="transmembrane region" description="Helical" evidence="5">
    <location>
        <begin position="6"/>
        <end position="22"/>
    </location>
</feature>
<keyword evidence="3 5" id="KW-1133">Transmembrane helix</keyword>
<dbReference type="AlphaFoldDB" id="A0A540VNG0"/>
<proteinExistence type="predicted"/>
<keyword evidence="4 5" id="KW-0472">Membrane</keyword>
<comment type="subcellular location">
    <subcellularLocation>
        <location evidence="1">Membrane</location>
        <topology evidence="1">Multi-pass membrane protein</topology>
    </subcellularLocation>
</comment>
<dbReference type="InterPro" id="IPR032808">
    <property type="entry name" value="DoxX"/>
</dbReference>
<protein>
    <submittedName>
        <fullName evidence="6">DoxX family membrane protein</fullName>
    </submittedName>
</protein>
<evidence type="ECO:0000256" key="1">
    <source>
        <dbReference type="ARBA" id="ARBA00004141"/>
    </source>
</evidence>
<gene>
    <name evidence="6" type="ORF">FKY71_14545</name>
</gene>
<accession>A0A540VNG0</accession>
<evidence type="ECO:0000256" key="2">
    <source>
        <dbReference type="ARBA" id="ARBA00022692"/>
    </source>
</evidence>